<dbReference type="EC" id="5.99.1.4" evidence="1"/>
<name>A0A7W9HEN7_9PSEU</name>
<dbReference type="GO" id="GO:0004602">
    <property type="term" value="F:glutathione peroxidase activity"/>
    <property type="evidence" value="ECO:0007669"/>
    <property type="project" value="TreeGrafter"/>
</dbReference>
<organism evidence="4 5">
    <name type="scientific">Saccharothrix ecbatanensis</name>
    <dbReference type="NCBI Taxonomy" id="1105145"/>
    <lineage>
        <taxon>Bacteria</taxon>
        <taxon>Bacillati</taxon>
        <taxon>Actinomycetota</taxon>
        <taxon>Actinomycetes</taxon>
        <taxon>Pseudonocardiales</taxon>
        <taxon>Pseudonocardiaceae</taxon>
        <taxon>Saccharothrix</taxon>
    </lineage>
</organism>
<dbReference type="InterPro" id="IPR001853">
    <property type="entry name" value="DSBA-like_thioredoxin_dom"/>
</dbReference>
<dbReference type="InterPro" id="IPR036249">
    <property type="entry name" value="Thioredoxin-like_sf"/>
</dbReference>
<dbReference type="InterPro" id="IPR014440">
    <property type="entry name" value="HCCAis_GSTk"/>
</dbReference>
<dbReference type="EMBL" id="JACHMO010000001">
    <property type="protein sequence ID" value="MBB5800887.1"/>
    <property type="molecule type" value="Genomic_DNA"/>
</dbReference>
<gene>
    <name evidence="4" type="ORF">F4560_000655</name>
</gene>
<evidence type="ECO:0000313" key="4">
    <source>
        <dbReference type="EMBL" id="MBB5800887.1"/>
    </source>
</evidence>
<dbReference type="GO" id="GO:0018845">
    <property type="term" value="F:2-hydroxychromene-2-carboxylate isomerase activity"/>
    <property type="evidence" value="ECO:0007669"/>
    <property type="project" value="UniProtKB-UniRule"/>
</dbReference>
<comment type="catalytic activity">
    <reaction evidence="1">
        <text>2-hydroxychromene-2-carboxylate = (3E)-4-(2-hydroxyphenyl)-2-oxobut-3-enoate</text>
        <dbReference type="Rhea" id="RHEA:27401"/>
        <dbReference type="ChEBI" id="CHEBI:59350"/>
        <dbReference type="ChEBI" id="CHEBI:59353"/>
        <dbReference type="EC" id="5.99.1.4"/>
    </reaction>
</comment>
<reference evidence="4 5" key="1">
    <citation type="submission" date="2020-08" db="EMBL/GenBank/DDBJ databases">
        <title>Sequencing the genomes of 1000 actinobacteria strains.</title>
        <authorList>
            <person name="Klenk H.-P."/>
        </authorList>
    </citation>
    <scope>NUCLEOTIDE SEQUENCE [LARGE SCALE GENOMIC DNA]</scope>
    <source>
        <strain evidence="4 5">DSM 45486</strain>
    </source>
</reference>
<dbReference type="RefSeq" id="WP_184915983.1">
    <property type="nucleotide sequence ID" value="NZ_JACHMO010000001.1"/>
</dbReference>
<accession>A0A7W9HEN7</accession>
<dbReference type="AlphaFoldDB" id="A0A7W9HEN7"/>
<dbReference type="GO" id="GO:0004364">
    <property type="term" value="F:glutathione transferase activity"/>
    <property type="evidence" value="ECO:0007669"/>
    <property type="project" value="TreeGrafter"/>
</dbReference>
<dbReference type="PIRSF" id="PIRSF006386">
    <property type="entry name" value="HCCAis_GSTk"/>
    <property type="match status" value="1"/>
</dbReference>
<proteinExistence type="inferred from homology"/>
<feature type="domain" description="DSBA-like thioredoxin" evidence="3">
    <location>
        <begin position="11"/>
        <end position="201"/>
    </location>
</feature>
<dbReference type="GO" id="GO:0006749">
    <property type="term" value="P:glutathione metabolic process"/>
    <property type="evidence" value="ECO:0007669"/>
    <property type="project" value="TreeGrafter"/>
</dbReference>
<dbReference type="InterPro" id="IPR051924">
    <property type="entry name" value="GST_Kappa/NadH"/>
</dbReference>
<dbReference type="SUPFAM" id="SSF52833">
    <property type="entry name" value="Thioredoxin-like"/>
    <property type="match status" value="1"/>
</dbReference>
<dbReference type="Gene3D" id="3.40.30.10">
    <property type="entry name" value="Glutaredoxin"/>
    <property type="match status" value="1"/>
</dbReference>
<dbReference type="Proteomes" id="UP000552097">
    <property type="component" value="Unassembled WGS sequence"/>
</dbReference>
<dbReference type="PANTHER" id="PTHR42943:SF2">
    <property type="entry name" value="GLUTATHIONE S-TRANSFERASE KAPPA 1"/>
    <property type="match status" value="1"/>
</dbReference>
<dbReference type="PANTHER" id="PTHR42943">
    <property type="entry name" value="GLUTATHIONE S-TRANSFERASE KAPPA"/>
    <property type="match status" value="1"/>
</dbReference>
<keyword evidence="1 4" id="KW-0413">Isomerase</keyword>
<sequence>MSKAPKRPRWYFSLRSPYSWFAYRDLVEKYPDVADAIEWIPFFEPDEQSTGMLGEAGVDLAVVAMARAKNFYILQDTARMAAARGWKMTWPVDRNPVWEVAHFGWFVAEDAGVGRQYCDRVYQARWEQNLDVSDRSVIHGIAADLGIDADKAANAADDPEMRQRGLDTLVRCAKDGMFGVPFFINGRNKFFGVDRLRAFVADVRGDVYSEVEQAWDAEYLDFPEFSVPGADHGHAGGCG</sequence>
<feature type="active site" description="Nucleophile" evidence="2">
    <location>
        <position position="16"/>
    </location>
</feature>
<comment type="similarity">
    <text evidence="1">Belongs to the GST superfamily. NadH family.</text>
</comment>
<evidence type="ECO:0000313" key="5">
    <source>
        <dbReference type="Proteomes" id="UP000552097"/>
    </source>
</evidence>
<evidence type="ECO:0000256" key="1">
    <source>
        <dbReference type="PIRNR" id="PIRNR006386"/>
    </source>
</evidence>
<evidence type="ECO:0000256" key="2">
    <source>
        <dbReference type="PIRSR" id="PIRSR006386-1"/>
    </source>
</evidence>
<protein>
    <recommendedName>
        <fullName evidence="1">2-hydroxychromene-2-carboxylate isomerase</fullName>
        <ecNumber evidence="1">5.99.1.4</ecNumber>
    </recommendedName>
</protein>
<dbReference type="Pfam" id="PF01323">
    <property type="entry name" value="DSBA"/>
    <property type="match status" value="1"/>
</dbReference>
<keyword evidence="5" id="KW-1185">Reference proteome</keyword>
<comment type="caution">
    <text evidence="4">The sequence shown here is derived from an EMBL/GenBank/DDBJ whole genome shotgun (WGS) entry which is preliminary data.</text>
</comment>
<evidence type="ECO:0000259" key="3">
    <source>
        <dbReference type="Pfam" id="PF01323"/>
    </source>
</evidence>